<reference evidence="9 10" key="1">
    <citation type="submission" date="2025-04" db="UniProtKB">
        <authorList>
            <consortium name="RefSeq"/>
        </authorList>
    </citation>
    <scope>IDENTIFICATION</scope>
    <source>
        <tissue evidence="9 10">Sperm</tissue>
    </source>
</reference>
<evidence type="ECO:0000256" key="1">
    <source>
        <dbReference type="ARBA" id="ARBA00004651"/>
    </source>
</evidence>
<evidence type="ECO:0000256" key="3">
    <source>
        <dbReference type="ARBA" id="ARBA00022475"/>
    </source>
</evidence>
<dbReference type="Pfam" id="PF05640">
    <property type="entry name" value="NKAIN"/>
    <property type="match status" value="1"/>
</dbReference>
<feature type="transmembrane region" description="Helical" evidence="7">
    <location>
        <begin position="12"/>
        <end position="34"/>
    </location>
</feature>
<proteinExistence type="inferred from homology"/>
<dbReference type="RefSeq" id="XP_032835982.1">
    <property type="nucleotide sequence ID" value="XM_032980091.1"/>
</dbReference>
<dbReference type="Proteomes" id="UP001318040">
    <property type="component" value="Chromosome 3"/>
</dbReference>
<keyword evidence="5 7" id="KW-1133">Transmembrane helix</keyword>
<name>A0AAJ7XJV9_PETMA</name>
<keyword evidence="3 7" id="KW-1003">Cell membrane</keyword>
<organism evidence="8 10">
    <name type="scientific">Petromyzon marinus</name>
    <name type="common">Sea lamprey</name>
    <dbReference type="NCBI Taxonomy" id="7757"/>
    <lineage>
        <taxon>Eukaryota</taxon>
        <taxon>Metazoa</taxon>
        <taxon>Chordata</taxon>
        <taxon>Craniata</taxon>
        <taxon>Vertebrata</taxon>
        <taxon>Cyclostomata</taxon>
        <taxon>Hyperoartia</taxon>
        <taxon>Petromyzontiformes</taxon>
        <taxon>Petromyzontidae</taxon>
        <taxon>Petromyzon</taxon>
    </lineage>
</organism>
<evidence type="ECO:0000256" key="4">
    <source>
        <dbReference type="ARBA" id="ARBA00022692"/>
    </source>
</evidence>
<comment type="subcellular location">
    <subcellularLocation>
        <location evidence="1 7">Cell membrane</location>
        <topology evidence="1 7">Multi-pass membrane protein</topology>
    </subcellularLocation>
</comment>
<evidence type="ECO:0000313" key="9">
    <source>
        <dbReference type="RefSeq" id="XP_032835966.1"/>
    </source>
</evidence>
<evidence type="ECO:0000256" key="2">
    <source>
        <dbReference type="ARBA" id="ARBA00006364"/>
    </source>
</evidence>
<evidence type="ECO:0000256" key="6">
    <source>
        <dbReference type="ARBA" id="ARBA00023136"/>
    </source>
</evidence>
<accession>A0AAJ7XJV9</accession>
<protein>
    <recommendedName>
        <fullName evidence="7">Sodium/potassium-transporting ATPase subunit beta-1-interacting protein</fullName>
        <shortName evidence="7">Na(+)/K(+)-transporting ATPase subunit beta-1-interacting protein</shortName>
    </recommendedName>
</protein>
<dbReference type="PANTHER" id="PTHR13084">
    <property type="entry name" value="T-CELL LYMPHOMA BREAKPOINT-ASSOCIATED TARGET 1-RELATED"/>
    <property type="match status" value="1"/>
</dbReference>
<evidence type="ECO:0000256" key="7">
    <source>
        <dbReference type="RuleBase" id="RU368041"/>
    </source>
</evidence>
<evidence type="ECO:0000313" key="10">
    <source>
        <dbReference type="RefSeq" id="XP_032835973.1"/>
    </source>
</evidence>
<keyword evidence="6 7" id="KW-0472">Membrane</keyword>
<keyword evidence="8" id="KW-1185">Reference proteome</keyword>
<dbReference type="InterPro" id="IPR008516">
    <property type="entry name" value="Na/K-Atpase_Interacting"/>
</dbReference>
<feature type="transmembrane region" description="Helical" evidence="7">
    <location>
        <begin position="135"/>
        <end position="159"/>
    </location>
</feature>
<dbReference type="RefSeq" id="XP_032835966.1">
    <property type="nucleotide sequence ID" value="XM_032980075.1"/>
</dbReference>
<dbReference type="AlphaFoldDB" id="A0AAJ7XJV9"/>
<gene>
    <name evidence="9 10 11" type="primary">LOC116957737</name>
</gene>
<sequence>MERQIFDFLGYQWAPILANFFHILAVILGLFGTIQYRHRYIAVYALWLVFWVTWNIFIICFYLEVGGLTRDSDLLTFNISYHRSWWRDYGSACPPAPPTALPGPSVAGDTVSDGLTGPVAVGVVECPLEFQFVEVIHSACQIVLALVCFVCACYVISVFTEEEDSFDFIGGFDSYAAYRGSQKMSYLQLQPLYLPK</sequence>
<dbReference type="GO" id="GO:0002028">
    <property type="term" value="P:regulation of sodium ion transport"/>
    <property type="evidence" value="ECO:0007669"/>
    <property type="project" value="UniProtKB-UniRule"/>
</dbReference>
<evidence type="ECO:0000256" key="5">
    <source>
        <dbReference type="ARBA" id="ARBA00022989"/>
    </source>
</evidence>
<feature type="transmembrane region" description="Helical" evidence="7">
    <location>
        <begin position="41"/>
        <end position="65"/>
    </location>
</feature>
<dbReference type="RefSeq" id="XP_032835973.1">
    <property type="nucleotide sequence ID" value="XM_032980082.1"/>
</dbReference>
<comment type="similarity">
    <text evidence="2 7">Belongs to the NKAIN family.</text>
</comment>
<keyword evidence="4 7" id="KW-0812">Transmembrane</keyword>
<evidence type="ECO:0000313" key="8">
    <source>
        <dbReference type="Proteomes" id="UP001318040"/>
    </source>
</evidence>
<dbReference type="GO" id="GO:0005886">
    <property type="term" value="C:plasma membrane"/>
    <property type="evidence" value="ECO:0007669"/>
    <property type="project" value="UniProtKB-SubCell"/>
</dbReference>
<dbReference type="PANTHER" id="PTHR13084:SF6">
    <property type="entry name" value="SODIUM_POTASSIUM-TRANSPORTING ATPASE SUBUNIT BETA-1-INTERACTING PROTEIN"/>
    <property type="match status" value="1"/>
</dbReference>
<evidence type="ECO:0000313" key="11">
    <source>
        <dbReference type="RefSeq" id="XP_032835982.1"/>
    </source>
</evidence>